<sequence length="81" mass="9464">MWIVLYFVMSSVRVLHDHLRHNCAFVKGLVDHVIISWDPYFIEIFAIHETLLWLCAQRDVISITHRFGCASMVVVLFFGSI</sequence>
<organism evidence="1 2">
    <name type="scientific">Gossypium arboreum</name>
    <name type="common">Tree cotton</name>
    <name type="synonym">Gossypium nanking</name>
    <dbReference type="NCBI Taxonomy" id="29729"/>
    <lineage>
        <taxon>Eukaryota</taxon>
        <taxon>Viridiplantae</taxon>
        <taxon>Streptophyta</taxon>
        <taxon>Embryophyta</taxon>
        <taxon>Tracheophyta</taxon>
        <taxon>Spermatophyta</taxon>
        <taxon>Magnoliopsida</taxon>
        <taxon>eudicotyledons</taxon>
        <taxon>Gunneridae</taxon>
        <taxon>Pentapetalae</taxon>
        <taxon>rosids</taxon>
        <taxon>malvids</taxon>
        <taxon>Malvales</taxon>
        <taxon>Malvaceae</taxon>
        <taxon>Malvoideae</taxon>
        <taxon>Gossypium</taxon>
    </lineage>
</organism>
<protein>
    <recommendedName>
        <fullName evidence="3">Secreted protein</fullName>
    </recommendedName>
</protein>
<evidence type="ECO:0000313" key="1">
    <source>
        <dbReference type="EMBL" id="KAK5847043.1"/>
    </source>
</evidence>
<comment type="caution">
    <text evidence="1">The sequence shown here is derived from an EMBL/GenBank/DDBJ whole genome shotgun (WGS) entry which is preliminary data.</text>
</comment>
<dbReference type="EMBL" id="JARKNE010000001">
    <property type="protein sequence ID" value="KAK5847043.1"/>
    <property type="molecule type" value="Genomic_DNA"/>
</dbReference>
<dbReference type="Proteomes" id="UP001358586">
    <property type="component" value="Chromosome 1"/>
</dbReference>
<keyword evidence="2" id="KW-1185">Reference proteome</keyword>
<reference evidence="1 2" key="1">
    <citation type="submission" date="2023-03" db="EMBL/GenBank/DDBJ databases">
        <title>WGS of Gossypium arboreum.</title>
        <authorList>
            <person name="Yu D."/>
        </authorList>
    </citation>
    <scope>NUCLEOTIDE SEQUENCE [LARGE SCALE GENOMIC DNA]</scope>
    <source>
        <tissue evidence="1">Leaf</tissue>
    </source>
</reference>
<accession>A0ABR0R7H1</accession>
<proteinExistence type="predicted"/>
<gene>
    <name evidence="1" type="ORF">PVK06_003345</name>
</gene>
<evidence type="ECO:0000313" key="2">
    <source>
        <dbReference type="Proteomes" id="UP001358586"/>
    </source>
</evidence>
<evidence type="ECO:0008006" key="3">
    <source>
        <dbReference type="Google" id="ProtNLM"/>
    </source>
</evidence>
<name>A0ABR0R7H1_GOSAR</name>